<evidence type="ECO:0000256" key="2">
    <source>
        <dbReference type="PROSITE-ProRule" id="PRU00124"/>
    </source>
</evidence>
<dbReference type="AlphaFoldDB" id="A0A815I787"/>
<protein>
    <submittedName>
        <fullName evidence="3">Uncharacterized protein</fullName>
    </submittedName>
</protein>
<accession>A0A815I787</accession>
<dbReference type="EMBL" id="CAJNOQ010015353">
    <property type="protein sequence ID" value="CAF1359947.1"/>
    <property type="molecule type" value="Genomic_DNA"/>
</dbReference>
<feature type="disulfide bond" evidence="2">
    <location>
        <begin position="177"/>
        <end position="192"/>
    </location>
</feature>
<gene>
    <name evidence="3" type="ORF">GPM918_LOCUS31328</name>
    <name evidence="4" type="ORF">SRO942_LOCUS31964</name>
</gene>
<organism evidence="3 5">
    <name type="scientific">Didymodactylos carnosus</name>
    <dbReference type="NCBI Taxonomy" id="1234261"/>
    <lineage>
        <taxon>Eukaryota</taxon>
        <taxon>Metazoa</taxon>
        <taxon>Spiralia</taxon>
        <taxon>Gnathifera</taxon>
        <taxon>Rotifera</taxon>
        <taxon>Eurotatoria</taxon>
        <taxon>Bdelloidea</taxon>
        <taxon>Philodinida</taxon>
        <taxon>Philodinidae</taxon>
        <taxon>Didymodactylos</taxon>
    </lineage>
</organism>
<proteinExistence type="predicted"/>
<dbReference type="OrthoDB" id="9988974at2759"/>
<dbReference type="InterPro" id="IPR002172">
    <property type="entry name" value="LDrepeatLR_classA_rpt"/>
</dbReference>
<dbReference type="EMBL" id="CAJOBC010069323">
    <property type="protein sequence ID" value="CAF4237168.1"/>
    <property type="molecule type" value="Genomic_DNA"/>
</dbReference>
<keyword evidence="1 2" id="KW-1015">Disulfide bond</keyword>
<dbReference type="PROSITE" id="PS50068">
    <property type="entry name" value="LDLRA_2"/>
    <property type="match status" value="1"/>
</dbReference>
<dbReference type="Proteomes" id="UP000663829">
    <property type="component" value="Unassembled WGS sequence"/>
</dbReference>
<sequence length="222" mass="25665">MHIILHNTKDANLVQYYDCIYYTNETSYLGEGEGTVPVKYCQQPSKMVKLDRSNDTCLNNSTKLFYFQLSELSITPNDLLKWPSSSVEHVDEYASYLRNKADNNYLCNCTIPGTFGKFCENKFYYDATTFDEAVKEQFGQIRANRYGNQLHNNRPCYSTLGTTCNSGLMCLDWRDICDGTQQCMDGVDEDFCHLLEFNECDENEYRCSNGMCLPDEYWLDGT</sequence>
<dbReference type="InterPro" id="IPR036055">
    <property type="entry name" value="LDL_receptor-like_sf"/>
</dbReference>
<keyword evidence="5" id="KW-1185">Reference proteome</keyword>
<reference evidence="3" key="1">
    <citation type="submission" date="2021-02" db="EMBL/GenBank/DDBJ databases">
        <authorList>
            <person name="Nowell W R."/>
        </authorList>
    </citation>
    <scope>NUCLEOTIDE SEQUENCE</scope>
</reference>
<evidence type="ECO:0000313" key="5">
    <source>
        <dbReference type="Proteomes" id="UP000663829"/>
    </source>
</evidence>
<comment type="caution">
    <text evidence="2">Lacks conserved residue(s) required for the propagation of feature annotation.</text>
</comment>
<name>A0A815I787_9BILA</name>
<dbReference type="SUPFAM" id="SSF57424">
    <property type="entry name" value="LDL receptor-like module"/>
    <property type="match status" value="1"/>
</dbReference>
<evidence type="ECO:0000313" key="4">
    <source>
        <dbReference type="EMBL" id="CAF4237168.1"/>
    </source>
</evidence>
<evidence type="ECO:0000256" key="1">
    <source>
        <dbReference type="ARBA" id="ARBA00023157"/>
    </source>
</evidence>
<dbReference type="Proteomes" id="UP000681722">
    <property type="component" value="Unassembled WGS sequence"/>
</dbReference>
<dbReference type="InterPro" id="IPR023415">
    <property type="entry name" value="LDLR_class-A_CS"/>
</dbReference>
<evidence type="ECO:0000313" key="3">
    <source>
        <dbReference type="EMBL" id="CAF1359947.1"/>
    </source>
</evidence>
<comment type="caution">
    <text evidence="3">The sequence shown here is derived from an EMBL/GenBank/DDBJ whole genome shotgun (WGS) entry which is preliminary data.</text>
</comment>
<dbReference type="PROSITE" id="PS01209">
    <property type="entry name" value="LDLRA_1"/>
    <property type="match status" value="1"/>
</dbReference>